<keyword evidence="2" id="KW-0472">Membrane</keyword>
<feature type="region of interest" description="Disordered" evidence="1">
    <location>
        <begin position="50"/>
        <end position="87"/>
    </location>
</feature>
<sequence>MGPLPFIWLTGAAIAALCTAVGPGEVILVLAAAASVYLMSFIRWRRRRRAAAPRQIRPEPDPGGEDDPPVTASPAEDPRFGGTSPDALQPVLLHKMGRMERRMRLLDIRPV</sequence>
<name>A0A3P5WKH7_9RHOB</name>
<feature type="transmembrane region" description="Helical" evidence="2">
    <location>
        <begin position="6"/>
        <end position="39"/>
    </location>
</feature>
<dbReference type="Proteomes" id="UP000277498">
    <property type="component" value="Unassembled WGS sequence"/>
</dbReference>
<evidence type="ECO:0000313" key="4">
    <source>
        <dbReference type="Proteomes" id="UP000277498"/>
    </source>
</evidence>
<evidence type="ECO:0000256" key="2">
    <source>
        <dbReference type="SAM" id="Phobius"/>
    </source>
</evidence>
<evidence type="ECO:0000313" key="3">
    <source>
        <dbReference type="EMBL" id="VDC19083.1"/>
    </source>
</evidence>
<reference evidence="3 4" key="1">
    <citation type="submission" date="2018-11" db="EMBL/GenBank/DDBJ databases">
        <authorList>
            <person name="Criscuolo A."/>
        </authorList>
    </citation>
    <scope>NUCLEOTIDE SEQUENCE [LARGE SCALE GENOMIC DNA]</scope>
    <source>
        <strain evidence="3">ACIP111625</strain>
    </source>
</reference>
<dbReference type="AlphaFoldDB" id="A0A3P5WKH7"/>
<protein>
    <submittedName>
        <fullName evidence="3">Uncharacterized protein</fullName>
    </submittedName>
</protein>
<keyword evidence="2" id="KW-0812">Transmembrane</keyword>
<organism evidence="3 4">
    <name type="scientific">Pseudogemmobacter humi</name>
    <dbReference type="NCBI Taxonomy" id="2483812"/>
    <lineage>
        <taxon>Bacteria</taxon>
        <taxon>Pseudomonadati</taxon>
        <taxon>Pseudomonadota</taxon>
        <taxon>Alphaproteobacteria</taxon>
        <taxon>Rhodobacterales</taxon>
        <taxon>Paracoccaceae</taxon>
        <taxon>Pseudogemmobacter</taxon>
    </lineage>
</organism>
<dbReference type="EMBL" id="UXAW01000026">
    <property type="protein sequence ID" value="VDC19083.1"/>
    <property type="molecule type" value="Genomic_DNA"/>
</dbReference>
<proteinExistence type="predicted"/>
<keyword evidence="2" id="KW-1133">Transmembrane helix</keyword>
<accession>A0A3P5WKH7</accession>
<keyword evidence="4" id="KW-1185">Reference proteome</keyword>
<gene>
    <name evidence="3" type="ORF">XINFAN_00083</name>
</gene>
<evidence type="ECO:0000256" key="1">
    <source>
        <dbReference type="SAM" id="MobiDB-lite"/>
    </source>
</evidence>